<dbReference type="EMBL" id="ASPP01006918">
    <property type="protein sequence ID" value="ETO28018.1"/>
    <property type="molecule type" value="Genomic_DNA"/>
</dbReference>
<evidence type="ECO:0000256" key="5">
    <source>
        <dbReference type="RuleBase" id="RU000488"/>
    </source>
</evidence>
<evidence type="ECO:0000256" key="1">
    <source>
        <dbReference type="ARBA" id="ARBA00004141"/>
    </source>
</evidence>
<feature type="repeat" description="Solcar" evidence="4">
    <location>
        <begin position="102"/>
        <end position="192"/>
    </location>
</feature>
<comment type="similarity">
    <text evidence="5">Belongs to the mitochondrial carrier (TC 2.A.29) family.</text>
</comment>
<sequence>MAVDAATLGVIGLICTVIFEFSIGHVLEILKIQKQATDRSYTEIYYYLTKNGLVRLWDGFMPWGLLIASCKGGAFSFGEAKAYEFLKSESVKAVFALSETQTKVIASSFGGLLQGMIWSPLLLLKTRVVTHDEFRNVKGGMFESMMASIKIGSEIYKKDGVFGLCKGIHIFSLKRVLDWATRYWFVEILFDLMSEYFVVENIRKNSEYVWICGLLGGTLSAIVTAFLDSLVSQIQDANAIDRSVSELFGLMIKDFSRAFRGIELRILHVALATVLMKDIVPWASQIFVFYLQMNYGAVDQKEL</sequence>
<feature type="transmembrane region" description="Helical" evidence="6">
    <location>
        <begin position="6"/>
        <end position="30"/>
    </location>
</feature>
<evidence type="ECO:0000256" key="4">
    <source>
        <dbReference type="PROSITE-ProRule" id="PRU00282"/>
    </source>
</evidence>
<dbReference type="AlphaFoldDB" id="X6NQ22"/>
<evidence type="ECO:0008006" key="9">
    <source>
        <dbReference type="Google" id="ProtNLM"/>
    </source>
</evidence>
<keyword evidence="5" id="KW-0813">Transport</keyword>
<dbReference type="Proteomes" id="UP000023152">
    <property type="component" value="Unassembled WGS sequence"/>
</dbReference>
<dbReference type="OrthoDB" id="10253709at2759"/>
<name>X6NQ22_RETFI</name>
<keyword evidence="2 4" id="KW-0812">Transmembrane</keyword>
<comment type="caution">
    <text evidence="7">The sequence shown here is derived from an EMBL/GenBank/DDBJ whole genome shotgun (WGS) entry which is preliminary data.</text>
</comment>
<reference evidence="7 8" key="1">
    <citation type="journal article" date="2013" name="Curr. Biol.">
        <title>The Genome of the Foraminiferan Reticulomyxa filosa.</title>
        <authorList>
            <person name="Glockner G."/>
            <person name="Hulsmann N."/>
            <person name="Schleicher M."/>
            <person name="Noegel A.A."/>
            <person name="Eichinger L."/>
            <person name="Gallinger C."/>
            <person name="Pawlowski J."/>
            <person name="Sierra R."/>
            <person name="Euteneuer U."/>
            <person name="Pillet L."/>
            <person name="Moustafa A."/>
            <person name="Platzer M."/>
            <person name="Groth M."/>
            <person name="Szafranski K."/>
            <person name="Schliwa M."/>
        </authorList>
    </citation>
    <scope>NUCLEOTIDE SEQUENCE [LARGE SCALE GENOMIC DNA]</scope>
</reference>
<evidence type="ECO:0000256" key="2">
    <source>
        <dbReference type="ARBA" id="ARBA00022692"/>
    </source>
</evidence>
<dbReference type="GO" id="GO:0005739">
    <property type="term" value="C:mitochondrion"/>
    <property type="evidence" value="ECO:0007669"/>
    <property type="project" value="TreeGrafter"/>
</dbReference>
<gene>
    <name evidence="7" type="ORF">RFI_09117</name>
</gene>
<feature type="transmembrane region" description="Helical" evidence="6">
    <location>
        <begin position="208"/>
        <end position="227"/>
    </location>
</feature>
<dbReference type="GO" id="GO:0005371">
    <property type="term" value="F:tricarboxylate secondary active transmembrane transporter activity"/>
    <property type="evidence" value="ECO:0007669"/>
    <property type="project" value="TreeGrafter"/>
</dbReference>
<keyword evidence="6" id="KW-1133">Transmembrane helix</keyword>
<dbReference type="SUPFAM" id="SSF103506">
    <property type="entry name" value="Mitochondrial carrier"/>
    <property type="match status" value="1"/>
</dbReference>
<dbReference type="GO" id="GO:0006843">
    <property type="term" value="P:mitochondrial citrate transmembrane transport"/>
    <property type="evidence" value="ECO:0007669"/>
    <property type="project" value="TreeGrafter"/>
</dbReference>
<dbReference type="PROSITE" id="PS50920">
    <property type="entry name" value="SOLCAR"/>
    <property type="match status" value="1"/>
</dbReference>
<organism evidence="7 8">
    <name type="scientific">Reticulomyxa filosa</name>
    <dbReference type="NCBI Taxonomy" id="46433"/>
    <lineage>
        <taxon>Eukaryota</taxon>
        <taxon>Sar</taxon>
        <taxon>Rhizaria</taxon>
        <taxon>Retaria</taxon>
        <taxon>Foraminifera</taxon>
        <taxon>Monothalamids</taxon>
        <taxon>Reticulomyxidae</taxon>
        <taxon>Reticulomyxa</taxon>
    </lineage>
</organism>
<protein>
    <recommendedName>
        <fullName evidence="9">Mitochondrial carrier protein</fullName>
    </recommendedName>
</protein>
<dbReference type="InterPro" id="IPR018108">
    <property type="entry name" value="MCP_transmembrane"/>
</dbReference>
<evidence type="ECO:0000313" key="8">
    <source>
        <dbReference type="Proteomes" id="UP000023152"/>
    </source>
</evidence>
<dbReference type="GO" id="GO:0016020">
    <property type="term" value="C:membrane"/>
    <property type="evidence" value="ECO:0007669"/>
    <property type="project" value="UniProtKB-SubCell"/>
</dbReference>
<dbReference type="Gene3D" id="1.50.40.10">
    <property type="entry name" value="Mitochondrial carrier domain"/>
    <property type="match status" value="1"/>
</dbReference>
<dbReference type="InterPro" id="IPR053017">
    <property type="entry name" value="Mito_Cit/Oxoglu_Carrier"/>
</dbReference>
<dbReference type="GO" id="GO:0015742">
    <property type="term" value="P:alpha-ketoglutarate transport"/>
    <property type="evidence" value="ECO:0007669"/>
    <property type="project" value="TreeGrafter"/>
</dbReference>
<evidence type="ECO:0000256" key="6">
    <source>
        <dbReference type="SAM" id="Phobius"/>
    </source>
</evidence>
<comment type="subcellular location">
    <subcellularLocation>
        <location evidence="1">Membrane</location>
        <topology evidence="1">Multi-pass membrane protein</topology>
    </subcellularLocation>
</comment>
<keyword evidence="3 4" id="KW-0472">Membrane</keyword>
<accession>X6NQ22</accession>
<dbReference type="Pfam" id="PF00153">
    <property type="entry name" value="Mito_carr"/>
    <property type="match status" value="1"/>
</dbReference>
<dbReference type="PANTHER" id="PTHR46982">
    <property type="entry name" value="CITRATE/OXOGLUTARATE CARRIER PROTEIN"/>
    <property type="match status" value="1"/>
</dbReference>
<evidence type="ECO:0000256" key="3">
    <source>
        <dbReference type="ARBA" id="ARBA00023136"/>
    </source>
</evidence>
<keyword evidence="8" id="KW-1185">Reference proteome</keyword>
<proteinExistence type="inferred from homology"/>
<dbReference type="PANTHER" id="PTHR46982:SF1">
    <property type="entry name" value="CITRATE_OXOGLUTARATE CARRIER PROTEIN"/>
    <property type="match status" value="1"/>
</dbReference>
<evidence type="ECO:0000313" key="7">
    <source>
        <dbReference type="EMBL" id="ETO28018.1"/>
    </source>
</evidence>
<dbReference type="InterPro" id="IPR023395">
    <property type="entry name" value="MCP_dom_sf"/>
</dbReference>